<feature type="compositionally biased region" description="Low complexity" evidence="1">
    <location>
        <begin position="257"/>
        <end position="272"/>
    </location>
</feature>
<gene>
    <name evidence="2" type="ORF">GEV33_011891</name>
</gene>
<dbReference type="Proteomes" id="UP000719412">
    <property type="component" value="Unassembled WGS sequence"/>
</dbReference>
<feature type="region of interest" description="Disordered" evidence="1">
    <location>
        <begin position="59"/>
        <end position="91"/>
    </location>
</feature>
<accession>A0A8J6HBA9</accession>
<proteinExistence type="predicted"/>
<name>A0A8J6HBA9_TENMO</name>
<reference evidence="2" key="1">
    <citation type="journal article" date="2020" name="J Insects Food Feed">
        <title>The yellow mealworm (Tenebrio molitor) genome: a resource for the emerging insects as food and feed industry.</title>
        <authorList>
            <person name="Eriksson T."/>
            <person name="Andere A."/>
            <person name="Kelstrup H."/>
            <person name="Emery V."/>
            <person name="Picard C."/>
        </authorList>
    </citation>
    <scope>NUCLEOTIDE SEQUENCE</scope>
    <source>
        <strain evidence="2">Stoneville</strain>
        <tissue evidence="2">Whole head</tissue>
    </source>
</reference>
<dbReference type="EMBL" id="JABDTM020027186">
    <property type="protein sequence ID" value="KAH0810902.1"/>
    <property type="molecule type" value="Genomic_DNA"/>
</dbReference>
<dbReference type="AlphaFoldDB" id="A0A8J6HBA9"/>
<feature type="region of interest" description="Disordered" evidence="1">
    <location>
        <begin position="255"/>
        <end position="316"/>
    </location>
</feature>
<comment type="caution">
    <text evidence="2">The sequence shown here is derived from an EMBL/GenBank/DDBJ whole genome shotgun (WGS) entry which is preliminary data.</text>
</comment>
<keyword evidence="3" id="KW-1185">Reference proteome</keyword>
<evidence type="ECO:0000256" key="1">
    <source>
        <dbReference type="SAM" id="MobiDB-lite"/>
    </source>
</evidence>
<organism evidence="2 3">
    <name type="scientific">Tenebrio molitor</name>
    <name type="common">Yellow mealworm beetle</name>
    <dbReference type="NCBI Taxonomy" id="7067"/>
    <lineage>
        <taxon>Eukaryota</taxon>
        <taxon>Metazoa</taxon>
        <taxon>Ecdysozoa</taxon>
        <taxon>Arthropoda</taxon>
        <taxon>Hexapoda</taxon>
        <taxon>Insecta</taxon>
        <taxon>Pterygota</taxon>
        <taxon>Neoptera</taxon>
        <taxon>Endopterygota</taxon>
        <taxon>Coleoptera</taxon>
        <taxon>Polyphaga</taxon>
        <taxon>Cucujiformia</taxon>
        <taxon>Tenebrionidae</taxon>
        <taxon>Tenebrio</taxon>
    </lineage>
</organism>
<sequence length="883" mass="100310">MSRLSACYNVTSDVDRSVKETISNAIFYLLKKRYLRKNDFTTVRNGFCDYSAYKRPVQKPPLEGKSIHPDGVPKKKPHLPPKPVSPPPTSPPVYASPVYSIPKVSESREKYFQPTPTAAYIPSVEPTFYTTDFYQRPLAYSLASLPTAVSPIIQTSKNPKISYEAYDHHEYHDSSCLCQTKMLELLLNRILDIENHRLHTESCKEKHLKHTPIIHQTYSTPVIHTTVKQQPVPTVAPTSVVKPVVNKTTVHQFGVYTSPQPSTTVQPTEEQPSVPTVEDSSVGSPSIPPKPKPKQPEPDHSSVHNTGVPKKLDVPKIEAPVIPKTTTRAPIIPTVPVKTPEEIKIEKEKENVAIAQNLIKVIPKPEYPHEKQMYEKFKVLLTKPEVQEVVKHMNFSGAETEPERLALMITTILKTVRTEETQEILTYFTTFKEAAEAHFNYGNLIDALPEPKTPKAQHLYNITKKLLTNKDVYHLPKTAEFENSTDFQDKLIYILTEALKSDTVTNEVKEAISYYLPILKAKRANITYNNLVSLLPAPLTDIEKKKFNIMKKVLESDDIHVMMQHVNLAGASDEQRLKLVLRELLTNPKYKDLASVAGYYKNLIITKKHGFNPHDLLKLLNVTTENKPYVDKIDDYFHTEEFDSVLSQLDLNTLSDLDKLCTILQAVQMSATHPEVAQAAGHFVQQLQRDIFFRNMKKIVQLIPQPKTDDEKNKYGIVTSFLLTDKAFDLLNHIDLSVFPDNKLLLEFILKAVVESDVDAAIKDAFEYYIDLTEKLEAIEFITRKEIKKNFKLTEIFTDTLDLKSLSLSQKDAFKKFFKYISEIKPDAMAKFDSWDQAKTRGQFMKLLFAYLLGQPETSPEIKASIQVLDSLVKMNGKGALPP</sequence>
<evidence type="ECO:0000313" key="3">
    <source>
        <dbReference type="Proteomes" id="UP000719412"/>
    </source>
</evidence>
<protein>
    <submittedName>
        <fullName evidence="2">Uncharacterized protein</fullName>
    </submittedName>
</protein>
<reference evidence="2" key="2">
    <citation type="submission" date="2021-08" db="EMBL/GenBank/DDBJ databases">
        <authorList>
            <person name="Eriksson T."/>
        </authorList>
    </citation>
    <scope>NUCLEOTIDE SEQUENCE</scope>
    <source>
        <strain evidence="2">Stoneville</strain>
        <tissue evidence="2">Whole head</tissue>
    </source>
</reference>
<evidence type="ECO:0000313" key="2">
    <source>
        <dbReference type="EMBL" id="KAH0810902.1"/>
    </source>
</evidence>
<feature type="compositionally biased region" description="Pro residues" evidence="1">
    <location>
        <begin position="80"/>
        <end position="91"/>
    </location>
</feature>